<name>A0A0J9XHM7_GEOCN</name>
<keyword evidence="1" id="KW-0647">Proteasome</keyword>
<dbReference type="Proteomes" id="UP000242525">
    <property type="component" value="Unassembled WGS sequence"/>
</dbReference>
<accession>A0A0J9XHM7</accession>
<gene>
    <name evidence="1" type="ORF">BN980_GECA17s00714g</name>
</gene>
<dbReference type="AlphaFoldDB" id="A0A0J9XHM7"/>
<protein>
    <submittedName>
        <fullName evidence="1">Similar to Saccharomyces cerevisiae YLR199C PBA1 Protein involved in 20S proteasome assembly</fullName>
    </submittedName>
</protein>
<comment type="caution">
    <text evidence="1">The sequence shown here is derived from an EMBL/GenBank/DDBJ whole genome shotgun (WGS) entry which is preliminary data.</text>
</comment>
<sequence>MLFKPWAELPPPRHMLDDGEDMPDSFVPATPFPASITFNPAASSPSPLESSIDSNNTLVVVAPKLSFLFDKIEAEVVQLGTITVKFAAPAAADNSASSEQDETKRYFDYETEPIEHAGSGAPVARGAKSSTTTATIGAASTLEIPVLYITAAHAAIVRLPVLEHLTANTLAQFLATELVPAVRASAGLVLTPAEMSMGLPGVALLKSVMLKKVPTALDAVAALPPPHGVQGGPASALSAFEREQVPSAALVIRGEGPVGHELIDRESILGYITVLRAAYGLNLSAKSFHESGWGMYI</sequence>
<keyword evidence="2" id="KW-1185">Reference proteome</keyword>
<dbReference type="InterPro" id="IPR038605">
    <property type="entry name" value="Pba1_sf"/>
</dbReference>
<organism evidence="1 2">
    <name type="scientific">Geotrichum candidum</name>
    <name type="common">Oospora lactis</name>
    <name type="synonym">Dipodascus geotrichum</name>
    <dbReference type="NCBI Taxonomy" id="1173061"/>
    <lineage>
        <taxon>Eukaryota</taxon>
        <taxon>Fungi</taxon>
        <taxon>Dikarya</taxon>
        <taxon>Ascomycota</taxon>
        <taxon>Saccharomycotina</taxon>
        <taxon>Dipodascomycetes</taxon>
        <taxon>Dipodascales</taxon>
        <taxon>Dipodascaceae</taxon>
        <taxon>Geotrichum</taxon>
    </lineage>
</organism>
<dbReference type="GO" id="GO:0000502">
    <property type="term" value="C:proteasome complex"/>
    <property type="evidence" value="ECO:0007669"/>
    <property type="project" value="UniProtKB-KW"/>
</dbReference>
<dbReference type="Gene3D" id="3.40.50.12120">
    <property type="entry name" value="POC1 chaperone"/>
    <property type="match status" value="1"/>
</dbReference>
<evidence type="ECO:0000313" key="2">
    <source>
        <dbReference type="Proteomes" id="UP000242525"/>
    </source>
</evidence>
<reference evidence="1" key="1">
    <citation type="submission" date="2014-03" db="EMBL/GenBank/DDBJ databases">
        <authorList>
            <person name="Casaregola S."/>
        </authorList>
    </citation>
    <scope>NUCLEOTIDE SEQUENCE [LARGE SCALE GENOMIC DNA]</scope>
    <source>
        <strain evidence="1">CLIB 918</strain>
    </source>
</reference>
<proteinExistence type="predicted"/>
<dbReference type="OrthoDB" id="3980818at2759"/>
<evidence type="ECO:0000313" key="1">
    <source>
        <dbReference type="EMBL" id="CDO56831.1"/>
    </source>
</evidence>
<dbReference type="EMBL" id="CCBN010000017">
    <property type="protein sequence ID" value="CDO56831.1"/>
    <property type="molecule type" value="Genomic_DNA"/>
</dbReference>